<feature type="signal peptide" evidence="1">
    <location>
        <begin position="1"/>
        <end position="25"/>
    </location>
</feature>
<comment type="caution">
    <text evidence="2">The sequence shown here is derived from an EMBL/GenBank/DDBJ whole genome shotgun (WGS) entry which is preliminary data.</text>
</comment>
<dbReference type="Proteomes" id="UP001165363">
    <property type="component" value="Unassembled WGS sequence"/>
</dbReference>
<evidence type="ECO:0000313" key="2">
    <source>
        <dbReference type="EMBL" id="MCL6682991.1"/>
    </source>
</evidence>
<dbReference type="RefSeq" id="WP_249846925.1">
    <property type="nucleotide sequence ID" value="NZ_JAMGBD010000001.1"/>
</dbReference>
<feature type="chain" id="PRO_5045838471" evidence="1">
    <location>
        <begin position="26"/>
        <end position="213"/>
    </location>
</feature>
<sequence length="213" mass="23261">MRVFSKLLVGVAGASVAAVAFPASAQTYYPPTYPPTYNQGYGQPNVVGQVINSVLGGGRYGTYGQGNDRVAVDQCARAVEVRVSQDNRRGVYGRWNNAYGNQGYGNQAYNQAYGHAQVVGITGVERKRNGLKVSGLIDTRMGGYGQYNQYGQYGQYGQANPGYPNQAYPNPGYPNQGYGNQAYNAAYADLRFNCRVDYRGQVTELNISRNRRG</sequence>
<proteinExistence type="predicted"/>
<accession>A0ABT0RK41</accession>
<gene>
    <name evidence="2" type="ORF">LZ536_03610</name>
</gene>
<name>A0ABT0RK41_9SPHN</name>
<organism evidence="2 3">
    <name type="scientific">Sphingomonas alba</name>
    <dbReference type="NCBI Taxonomy" id="2908208"/>
    <lineage>
        <taxon>Bacteria</taxon>
        <taxon>Pseudomonadati</taxon>
        <taxon>Pseudomonadota</taxon>
        <taxon>Alphaproteobacteria</taxon>
        <taxon>Sphingomonadales</taxon>
        <taxon>Sphingomonadaceae</taxon>
        <taxon>Sphingomonas</taxon>
    </lineage>
</organism>
<dbReference type="EMBL" id="JAMGBD010000001">
    <property type="protein sequence ID" value="MCL6682991.1"/>
    <property type="molecule type" value="Genomic_DNA"/>
</dbReference>
<keyword evidence="3" id="KW-1185">Reference proteome</keyword>
<reference evidence="2" key="1">
    <citation type="submission" date="2022-05" db="EMBL/GenBank/DDBJ databases">
        <authorList>
            <person name="Jo J.-H."/>
            <person name="Im W.-T."/>
        </authorList>
    </citation>
    <scope>NUCLEOTIDE SEQUENCE</scope>
    <source>
        <strain evidence="2">SE158</strain>
    </source>
</reference>
<protein>
    <submittedName>
        <fullName evidence="2">Uncharacterized protein</fullName>
    </submittedName>
</protein>
<keyword evidence="1" id="KW-0732">Signal</keyword>
<evidence type="ECO:0000256" key="1">
    <source>
        <dbReference type="SAM" id="SignalP"/>
    </source>
</evidence>
<evidence type="ECO:0000313" key="3">
    <source>
        <dbReference type="Proteomes" id="UP001165363"/>
    </source>
</evidence>